<dbReference type="AlphaFoldDB" id="A0A543B0M8"/>
<feature type="transmembrane region" description="Helical" evidence="1">
    <location>
        <begin position="130"/>
        <end position="152"/>
    </location>
</feature>
<dbReference type="RefSeq" id="WP_142042731.1">
    <property type="nucleotide sequence ID" value="NZ_JBHTGS010000003.1"/>
</dbReference>
<evidence type="ECO:0000313" key="3">
    <source>
        <dbReference type="Proteomes" id="UP000317043"/>
    </source>
</evidence>
<evidence type="ECO:0000256" key="1">
    <source>
        <dbReference type="SAM" id="Phobius"/>
    </source>
</evidence>
<reference evidence="2 3" key="1">
    <citation type="submission" date="2019-06" db="EMBL/GenBank/DDBJ databases">
        <title>Sequencing the genomes of 1000 actinobacteria strains.</title>
        <authorList>
            <person name="Klenk H.-P."/>
        </authorList>
    </citation>
    <scope>NUCLEOTIDE SEQUENCE [LARGE SCALE GENOMIC DNA]</scope>
    <source>
        <strain evidence="2 3">DSM 45928</strain>
    </source>
</reference>
<feature type="transmembrane region" description="Helical" evidence="1">
    <location>
        <begin position="164"/>
        <end position="182"/>
    </location>
</feature>
<evidence type="ECO:0000313" key="2">
    <source>
        <dbReference type="EMBL" id="TQL78378.1"/>
    </source>
</evidence>
<dbReference type="InParanoid" id="A0A543B0M8"/>
<dbReference type="InterPro" id="IPR009339">
    <property type="entry name" value="DUF998"/>
</dbReference>
<dbReference type="Proteomes" id="UP000317043">
    <property type="component" value="Unassembled WGS sequence"/>
</dbReference>
<accession>A0A543B0M8</accession>
<name>A0A543B0M8_9ACTN</name>
<dbReference type="EMBL" id="VFOW01000001">
    <property type="protein sequence ID" value="TQL78378.1"/>
    <property type="molecule type" value="Genomic_DNA"/>
</dbReference>
<dbReference type="Pfam" id="PF06197">
    <property type="entry name" value="DUF998"/>
    <property type="match status" value="1"/>
</dbReference>
<keyword evidence="1" id="KW-0812">Transmembrane</keyword>
<feature type="transmembrane region" description="Helical" evidence="1">
    <location>
        <begin position="59"/>
        <end position="80"/>
    </location>
</feature>
<keyword evidence="1" id="KW-1133">Transmembrane helix</keyword>
<feature type="transmembrane region" description="Helical" evidence="1">
    <location>
        <begin position="188"/>
        <end position="208"/>
    </location>
</feature>
<gene>
    <name evidence="2" type="ORF">FB566_3964</name>
</gene>
<proteinExistence type="predicted"/>
<keyword evidence="3" id="KW-1185">Reference proteome</keyword>
<feature type="transmembrane region" description="Helical" evidence="1">
    <location>
        <begin position="92"/>
        <end position="110"/>
    </location>
</feature>
<organism evidence="2 3">
    <name type="scientific">Stackebrandtia endophytica</name>
    <dbReference type="NCBI Taxonomy" id="1496996"/>
    <lineage>
        <taxon>Bacteria</taxon>
        <taxon>Bacillati</taxon>
        <taxon>Actinomycetota</taxon>
        <taxon>Actinomycetes</taxon>
        <taxon>Glycomycetales</taxon>
        <taxon>Glycomycetaceae</taxon>
        <taxon>Stackebrandtia</taxon>
    </lineage>
</organism>
<feature type="transmembrane region" description="Helical" evidence="1">
    <location>
        <begin position="18"/>
        <end position="39"/>
    </location>
</feature>
<dbReference type="OrthoDB" id="8159487at2"/>
<protein>
    <submittedName>
        <fullName evidence="2">Uncharacterized protein DUF998</fullName>
    </submittedName>
</protein>
<comment type="caution">
    <text evidence="2">The sequence shown here is derived from an EMBL/GenBank/DDBJ whole genome shotgun (WGS) entry which is preliminary data.</text>
</comment>
<sequence>MTTPSPTTGRTPIPTRTLLIVATATGPTFYAVAVAQMLTREGFDIRVHPISQLATGGSGWIQVLNFVLTGIGLLGLAAAARRRLVDGRGHRAVPILLAIFGFGWMAAGFFPMDPQRGFPVGAPTGQVDMSWHGVVHSGAAALAFLALAVACVVGAVRALRLRRFGTMIGHAVVGLVLFIPVSPTGASIQIAVTGAVAFGWVAWFAHGLRRDDVDDH</sequence>
<keyword evidence="1" id="KW-0472">Membrane</keyword>